<keyword evidence="4 7" id="KW-1133">Transmembrane helix</keyword>
<dbReference type="EMBL" id="JARGDH010000005">
    <property type="protein sequence ID" value="KAL0268820.1"/>
    <property type="molecule type" value="Genomic_DNA"/>
</dbReference>
<evidence type="ECO:0000256" key="5">
    <source>
        <dbReference type="ARBA" id="ARBA00023136"/>
    </source>
</evidence>
<feature type="signal peptide" evidence="8">
    <location>
        <begin position="1"/>
        <end position="17"/>
    </location>
</feature>
<proteinExistence type="inferred from homology"/>
<comment type="caution">
    <text evidence="10">The sequence shown here is derived from an EMBL/GenBank/DDBJ whole genome shotgun (WGS) entry which is preliminary data.</text>
</comment>
<evidence type="ECO:0000259" key="9">
    <source>
        <dbReference type="Pfam" id="PF23122"/>
    </source>
</evidence>
<dbReference type="Pfam" id="PF23122">
    <property type="entry name" value="C2_ITFG1"/>
    <property type="match status" value="1"/>
</dbReference>
<evidence type="ECO:0000256" key="3">
    <source>
        <dbReference type="ARBA" id="ARBA00022692"/>
    </source>
</evidence>
<evidence type="ECO:0000256" key="1">
    <source>
        <dbReference type="ARBA" id="ARBA00004479"/>
    </source>
</evidence>
<dbReference type="PANTHER" id="PTHR13412">
    <property type="entry name" value="T-CELL IMMUNOMODULATORY PROTEIN HOMOLOG"/>
    <property type="match status" value="1"/>
</dbReference>
<feature type="domain" description="T-cell immunomodulatory protein TIP C2" evidence="9">
    <location>
        <begin position="447"/>
        <end position="540"/>
    </location>
</feature>
<dbReference type="GO" id="GO:0005886">
    <property type="term" value="C:plasma membrane"/>
    <property type="evidence" value="ECO:0007669"/>
    <property type="project" value="TreeGrafter"/>
</dbReference>
<accession>A0AAW2HG70</accession>
<dbReference type="InterPro" id="IPR024881">
    <property type="entry name" value="Tip"/>
</dbReference>
<evidence type="ECO:0000256" key="4">
    <source>
        <dbReference type="ARBA" id="ARBA00022989"/>
    </source>
</evidence>
<reference evidence="10" key="1">
    <citation type="journal article" date="2024" name="Gigascience">
        <title>Chromosome-level genome of the poultry shaft louse Menopon gallinae provides insight into the host-switching and adaptive evolution of parasitic lice.</title>
        <authorList>
            <person name="Xu Y."/>
            <person name="Ma L."/>
            <person name="Liu S."/>
            <person name="Liang Y."/>
            <person name="Liu Q."/>
            <person name="He Z."/>
            <person name="Tian L."/>
            <person name="Duan Y."/>
            <person name="Cai W."/>
            <person name="Li H."/>
            <person name="Song F."/>
        </authorList>
    </citation>
    <scope>NUCLEOTIDE SEQUENCE</scope>
    <source>
        <strain evidence="10">Cailab_2023a</strain>
    </source>
</reference>
<dbReference type="PANTHER" id="PTHR13412:SF0">
    <property type="entry name" value="T-CELL IMMUNOMODULATORY PROTEIN"/>
    <property type="match status" value="1"/>
</dbReference>
<organism evidence="10">
    <name type="scientific">Menopon gallinae</name>
    <name type="common">poultry shaft louse</name>
    <dbReference type="NCBI Taxonomy" id="328185"/>
    <lineage>
        <taxon>Eukaryota</taxon>
        <taxon>Metazoa</taxon>
        <taxon>Ecdysozoa</taxon>
        <taxon>Arthropoda</taxon>
        <taxon>Hexapoda</taxon>
        <taxon>Insecta</taxon>
        <taxon>Pterygota</taxon>
        <taxon>Neoptera</taxon>
        <taxon>Paraneoptera</taxon>
        <taxon>Psocodea</taxon>
        <taxon>Troctomorpha</taxon>
        <taxon>Phthiraptera</taxon>
        <taxon>Amblycera</taxon>
        <taxon>Menoponidae</taxon>
        <taxon>Menopon</taxon>
    </lineage>
</organism>
<evidence type="ECO:0000256" key="2">
    <source>
        <dbReference type="ARBA" id="ARBA00006496"/>
    </source>
</evidence>
<dbReference type="Gene3D" id="2.130.10.130">
    <property type="entry name" value="Integrin alpha, N-terminal"/>
    <property type="match status" value="1"/>
</dbReference>
<feature type="chain" id="PRO_5044476980" description="T-cell immunomodulatory protein TIP C2 domain-containing protein" evidence="8">
    <location>
        <begin position="18"/>
        <end position="592"/>
    </location>
</feature>
<keyword evidence="5 7" id="KW-0472">Membrane</keyword>
<dbReference type="InterPro" id="IPR028994">
    <property type="entry name" value="Integrin_alpha_N"/>
</dbReference>
<dbReference type="AlphaFoldDB" id="A0AAW2HG70"/>
<comment type="subcellular location">
    <subcellularLocation>
        <location evidence="1">Membrane</location>
        <topology evidence="1">Single-pass type I membrane protein</topology>
    </subcellularLocation>
</comment>
<comment type="similarity">
    <text evidence="2">Belongs to the TIP family.</text>
</comment>
<evidence type="ECO:0000256" key="6">
    <source>
        <dbReference type="ARBA" id="ARBA00023180"/>
    </source>
</evidence>
<gene>
    <name evidence="10" type="ORF">PYX00_010632</name>
</gene>
<keyword evidence="3 7" id="KW-0812">Transmembrane</keyword>
<keyword evidence="8" id="KW-0732">Signal</keyword>
<sequence>MHLQLILILLLAWHTSSRDITNQVFGNAKDILPAAFGDFNSDELTDLFILTNRSKTVEILLGSLDSEPLLKTSNLSCSFKKCHIRSVVPGDFNGDAFMDVLVVTECDREHRNHFDIHILWGGQVYLNCSFNEDKPVLTTIGEPLALDCNNDFIIDLFGVREGNERGFWIFNKHSEPKFSPVNANVTPIIHLNDIREPHSNAFLDLNNDNVADLFVTSRSGSDYQFEVWKSTEHNCQFYFDKLIRPPKDTHEKLGQSVFLDLELRGKLDHIVPFLDEKHPKIYVYSEKNWHDVNVSFKDPRGQLWHFFDSEELPFSKAVTLRGGDYNMDGYPDLLATLTTGKISRTFLLENSPCTVCGNFSRTFKIQWDSFSNNINNSVLGVFYDILQDGVVDVLIVTQTPDKVYHAKAFKNNLDYDANFVKVMVLTGLTNKNATTIEGPLRKKKQTFGTNLPGPRIAYKTVDQEGKIRIGVSAQIPQSAHYSLNLPYIMFALGRTPNFLENITVGFASRYREWPQIIPNSQMVVIPHPINNPAKWKVQLFVTPSKVVYTCLAALAGTCVFIFVIIVLLHLHEKKMDRLERRQEAYRFHFDAM</sequence>
<dbReference type="SUPFAM" id="SSF69318">
    <property type="entry name" value="Integrin alpha N-terminal domain"/>
    <property type="match status" value="1"/>
</dbReference>
<evidence type="ECO:0000256" key="7">
    <source>
        <dbReference type="SAM" id="Phobius"/>
    </source>
</evidence>
<dbReference type="InterPro" id="IPR057089">
    <property type="entry name" value="C2_TIP"/>
</dbReference>
<feature type="transmembrane region" description="Helical" evidence="7">
    <location>
        <begin position="546"/>
        <end position="570"/>
    </location>
</feature>
<protein>
    <recommendedName>
        <fullName evidence="9">T-cell immunomodulatory protein TIP C2 domain-containing protein</fullName>
    </recommendedName>
</protein>
<keyword evidence="6" id="KW-0325">Glycoprotein</keyword>
<evidence type="ECO:0000313" key="10">
    <source>
        <dbReference type="EMBL" id="KAL0268820.1"/>
    </source>
</evidence>
<evidence type="ECO:0000256" key="8">
    <source>
        <dbReference type="SAM" id="SignalP"/>
    </source>
</evidence>
<dbReference type="EMBL" id="JARGDH010000005">
    <property type="protein sequence ID" value="KAL0268819.1"/>
    <property type="molecule type" value="Genomic_DNA"/>
</dbReference>
<name>A0AAW2HG70_9NEOP</name>